<dbReference type="AlphaFoldDB" id="A0A9D1MT64"/>
<dbReference type="NCBIfam" id="TIGR02937">
    <property type="entry name" value="sigma70-ECF"/>
    <property type="match status" value="1"/>
</dbReference>
<proteinExistence type="inferred from homology"/>
<keyword evidence="2" id="KW-0805">Transcription regulation</keyword>
<evidence type="ECO:0000256" key="3">
    <source>
        <dbReference type="ARBA" id="ARBA00023082"/>
    </source>
</evidence>
<dbReference type="SUPFAM" id="SSF88659">
    <property type="entry name" value="Sigma3 and sigma4 domains of RNA polymerase sigma factors"/>
    <property type="match status" value="1"/>
</dbReference>
<evidence type="ECO:0000259" key="7">
    <source>
        <dbReference type="Pfam" id="PF08281"/>
    </source>
</evidence>
<dbReference type="InterPro" id="IPR036388">
    <property type="entry name" value="WH-like_DNA-bd_sf"/>
</dbReference>
<dbReference type="SUPFAM" id="SSF88946">
    <property type="entry name" value="Sigma2 domain of RNA polymerase sigma factors"/>
    <property type="match status" value="1"/>
</dbReference>
<dbReference type="Proteomes" id="UP000824125">
    <property type="component" value="Unassembled WGS sequence"/>
</dbReference>
<protein>
    <submittedName>
        <fullName evidence="8">Sigma-70 family RNA polymerase sigma factor</fullName>
    </submittedName>
</protein>
<evidence type="ECO:0000256" key="5">
    <source>
        <dbReference type="ARBA" id="ARBA00023163"/>
    </source>
</evidence>
<gene>
    <name evidence="8" type="ORF">IAD23_00670</name>
</gene>
<keyword evidence="4" id="KW-0238">DNA-binding</keyword>
<reference evidence="8" key="2">
    <citation type="journal article" date="2021" name="PeerJ">
        <title>Extensive microbial diversity within the chicken gut microbiome revealed by metagenomics and culture.</title>
        <authorList>
            <person name="Gilroy R."/>
            <person name="Ravi A."/>
            <person name="Getino M."/>
            <person name="Pursley I."/>
            <person name="Horton D.L."/>
            <person name="Alikhan N.F."/>
            <person name="Baker D."/>
            <person name="Gharbi K."/>
            <person name="Hall N."/>
            <person name="Watson M."/>
            <person name="Adriaenssens E.M."/>
            <person name="Foster-Nyarko E."/>
            <person name="Jarju S."/>
            <person name="Secka A."/>
            <person name="Antonio M."/>
            <person name="Oren A."/>
            <person name="Chaudhuri R.R."/>
            <person name="La Ragione R."/>
            <person name="Hildebrand F."/>
            <person name="Pallen M.J."/>
        </authorList>
    </citation>
    <scope>NUCLEOTIDE SEQUENCE</scope>
    <source>
        <strain evidence="8">CHK176-6737</strain>
    </source>
</reference>
<dbReference type="GO" id="GO:0003677">
    <property type="term" value="F:DNA binding"/>
    <property type="evidence" value="ECO:0007669"/>
    <property type="project" value="UniProtKB-KW"/>
</dbReference>
<evidence type="ECO:0000313" key="9">
    <source>
        <dbReference type="Proteomes" id="UP000824125"/>
    </source>
</evidence>
<accession>A0A9D1MT64</accession>
<evidence type="ECO:0000256" key="2">
    <source>
        <dbReference type="ARBA" id="ARBA00023015"/>
    </source>
</evidence>
<comment type="similarity">
    <text evidence="1">Belongs to the sigma-70 factor family. ECF subfamily.</text>
</comment>
<feature type="domain" description="RNA polymerase sigma-70 region 2" evidence="6">
    <location>
        <begin position="19"/>
        <end position="83"/>
    </location>
</feature>
<keyword evidence="5" id="KW-0804">Transcription</keyword>
<evidence type="ECO:0000259" key="6">
    <source>
        <dbReference type="Pfam" id="PF04542"/>
    </source>
</evidence>
<evidence type="ECO:0000256" key="4">
    <source>
        <dbReference type="ARBA" id="ARBA00023125"/>
    </source>
</evidence>
<dbReference type="InterPro" id="IPR013249">
    <property type="entry name" value="RNA_pol_sigma70_r4_t2"/>
</dbReference>
<evidence type="ECO:0000313" key="8">
    <source>
        <dbReference type="EMBL" id="HIU68454.1"/>
    </source>
</evidence>
<dbReference type="InterPro" id="IPR014284">
    <property type="entry name" value="RNA_pol_sigma-70_dom"/>
</dbReference>
<dbReference type="Gene3D" id="1.10.10.10">
    <property type="entry name" value="Winged helix-like DNA-binding domain superfamily/Winged helix DNA-binding domain"/>
    <property type="match status" value="1"/>
</dbReference>
<name>A0A9D1MT64_9FIRM</name>
<reference evidence="8" key="1">
    <citation type="submission" date="2020-10" db="EMBL/GenBank/DDBJ databases">
        <authorList>
            <person name="Gilroy R."/>
        </authorList>
    </citation>
    <scope>NUCLEOTIDE SEQUENCE</scope>
    <source>
        <strain evidence="8">CHK176-6737</strain>
    </source>
</reference>
<dbReference type="Pfam" id="PF08281">
    <property type="entry name" value="Sigma70_r4_2"/>
    <property type="match status" value="1"/>
</dbReference>
<dbReference type="InterPro" id="IPR007627">
    <property type="entry name" value="RNA_pol_sigma70_r2"/>
</dbReference>
<dbReference type="EMBL" id="DVNM01000003">
    <property type="protein sequence ID" value="HIU68454.1"/>
    <property type="molecule type" value="Genomic_DNA"/>
</dbReference>
<comment type="caution">
    <text evidence="8">The sequence shown here is derived from an EMBL/GenBank/DDBJ whole genome shotgun (WGS) entry which is preliminary data.</text>
</comment>
<dbReference type="InterPro" id="IPR013324">
    <property type="entry name" value="RNA_pol_sigma_r3/r4-like"/>
</dbReference>
<dbReference type="InterPro" id="IPR013325">
    <property type="entry name" value="RNA_pol_sigma_r2"/>
</dbReference>
<dbReference type="InterPro" id="IPR039425">
    <property type="entry name" value="RNA_pol_sigma-70-like"/>
</dbReference>
<keyword evidence="3" id="KW-0731">Sigma factor</keyword>
<feature type="domain" description="RNA polymerase sigma factor 70 region 4 type 2" evidence="7">
    <location>
        <begin position="127"/>
        <end position="174"/>
    </location>
</feature>
<dbReference type="PANTHER" id="PTHR43133">
    <property type="entry name" value="RNA POLYMERASE ECF-TYPE SIGMA FACTO"/>
    <property type="match status" value="1"/>
</dbReference>
<dbReference type="GO" id="GO:0006352">
    <property type="term" value="P:DNA-templated transcription initiation"/>
    <property type="evidence" value="ECO:0007669"/>
    <property type="project" value="InterPro"/>
</dbReference>
<dbReference type="Gene3D" id="1.10.1740.10">
    <property type="match status" value="1"/>
</dbReference>
<sequence length="185" mass="21648">MNKLTPNADKIQKVTKDCEKYRQRLTDYCRLYFACEPEEAEDCVQDAYTALVEALQNGAEIQNPYAWLYKVTMNRKNKILRDKIRRKEADFADNAEKDRAMEQASIHNPDMLDLAVTDETIEARAVQILSALNEKERTLYTAYYVEKKNLKEIAEAFGISHAAARKRHSEMKKKIMRMVKEFEKE</sequence>
<dbReference type="Pfam" id="PF04542">
    <property type="entry name" value="Sigma70_r2"/>
    <property type="match status" value="1"/>
</dbReference>
<dbReference type="CDD" id="cd06171">
    <property type="entry name" value="Sigma70_r4"/>
    <property type="match status" value="1"/>
</dbReference>
<dbReference type="GO" id="GO:0016987">
    <property type="term" value="F:sigma factor activity"/>
    <property type="evidence" value="ECO:0007669"/>
    <property type="project" value="UniProtKB-KW"/>
</dbReference>
<organism evidence="8 9">
    <name type="scientific">Candidatus Scybalenecus merdavium</name>
    <dbReference type="NCBI Taxonomy" id="2840939"/>
    <lineage>
        <taxon>Bacteria</taxon>
        <taxon>Bacillati</taxon>
        <taxon>Bacillota</taxon>
        <taxon>Clostridia</taxon>
        <taxon>Eubacteriales</taxon>
        <taxon>Oscillospiraceae</taxon>
        <taxon>Oscillospiraceae incertae sedis</taxon>
        <taxon>Candidatus Scybalenecus</taxon>
    </lineage>
</organism>
<evidence type="ECO:0000256" key="1">
    <source>
        <dbReference type="ARBA" id="ARBA00010641"/>
    </source>
</evidence>
<dbReference type="PANTHER" id="PTHR43133:SF8">
    <property type="entry name" value="RNA POLYMERASE SIGMA FACTOR HI_1459-RELATED"/>
    <property type="match status" value="1"/>
</dbReference>